<evidence type="ECO:0000313" key="3">
    <source>
        <dbReference type="EMBL" id="CAA9489183.1"/>
    </source>
</evidence>
<dbReference type="SMART" id="SM00849">
    <property type="entry name" value="Lactamase_B"/>
    <property type="match status" value="1"/>
</dbReference>
<dbReference type="PANTHER" id="PTHR43546:SF9">
    <property type="entry name" value="L-ASCORBATE-6-PHOSPHATE LACTONASE ULAG-RELATED"/>
    <property type="match status" value="1"/>
</dbReference>
<name>A0A6J4S421_9ACTN</name>
<accession>A0A6J4S421</accession>
<dbReference type="AlphaFoldDB" id="A0A6J4S421"/>
<feature type="domain" description="Metallo-beta-lactamase" evidence="2">
    <location>
        <begin position="7"/>
        <end position="213"/>
    </location>
</feature>
<dbReference type="InterPro" id="IPR001279">
    <property type="entry name" value="Metallo-B-lactamas"/>
</dbReference>
<dbReference type="EMBL" id="CADCVU010000056">
    <property type="protein sequence ID" value="CAA9489183.1"/>
    <property type="molecule type" value="Genomic_DNA"/>
</dbReference>
<protein>
    <recommendedName>
        <fullName evidence="2">Metallo-beta-lactamase domain-containing protein</fullName>
    </recommendedName>
</protein>
<dbReference type="GO" id="GO:0016787">
    <property type="term" value="F:hydrolase activity"/>
    <property type="evidence" value="ECO:0007669"/>
    <property type="project" value="UniProtKB-KW"/>
</dbReference>
<proteinExistence type="predicted"/>
<dbReference type="InterPro" id="IPR050114">
    <property type="entry name" value="UPF0173_UPF0282_UlaG_hydrolase"/>
</dbReference>
<reference evidence="3" key="1">
    <citation type="submission" date="2020-02" db="EMBL/GenBank/DDBJ databases">
        <authorList>
            <person name="Meier V. D."/>
        </authorList>
    </citation>
    <scope>NUCLEOTIDE SEQUENCE</scope>
    <source>
        <strain evidence="3">AVDCRST_MAG45</strain>
    </source>
</reference>
<keyword evidence="1" id="KW-0378">Hydrolase</keyword>
<gene>
    <name evidence="3" type="ORF">AVDCRST_MAG45-636</name>
</gene>
<dbReference type="Pfam" id="PF12706">
    <property type="entry name" value="Lactamase_B_2"/>
    <property type="match status" value="1"/>
</dbReference>
<dbReference type="InterPro" id="IPR036866">
    <property type="entry name" value="RibonucZ/Hydroxyglut_hydro"/>
</dbReference>
<organism evidence="3">
    <name type="scientific">uncultured Solirubrobacterales bacterium</name>
    <dbReference type="NCBI Taxonomy" id="768556"/>
    <lineage>
        <taxon>Bacteria</taxon>
        <taxon>Bacillati</taxon>
        <taxon>Actinomycetota</taxon>
        <taxon>Thermoleophilia</taxon>
        <taxon>Solirubrobacterales</taxon>
        <taxon>environmental samples</taxon>
    </lineage>
</organism>
<evidence type="ECO:0000256" key="1">
    <source>
        <dbReference type="ARBA" id="ARBA00022801"/>
    </source>
</evidence>
<evidence type="ECO:0000259" key="2">
    <source>
        <dbReference type="SMART" id="SM00849"/>
    </source>
</evidence>
<dbReference type="PANTHER" id="PTHR43546">
    <property type="entry name" value="UPF0173 METAL-DEPENDENT HYDROLASE MJ1163-RELATED"/>
    <property type="match status" value="1"/>
</dbReference>
<sequence>MDLTLVRHATLLVELGGRRLLVDPMLDPARARPAVADTPNERPNPLVELPFDLDELTSGLDAVLVTHLHEDHLDDTGVDRLAGDVTVLCQPADAEHLEERGFGDVRPVEASTSLDGLEVHRTHGRHGHGEVADSLGPVCGFVLSSPGGPTLYIAGDTIWCPEVERALDAHRPDVVVVNAGAARFTESDAITMTAADVLATAEHAPEAQVVTVHMDAINHCLLSRQDLREELGASTAGGRVQVPEDGERLGF</sequence>
<dbReference type="Gene3D" id="3.60.15.10">
    <property type="entry name" value="Ribonuclease Z/Hydroxyacylglutathione hydrolase-like"/>
    <property type="match status" value="1"/>
</dbReference>
<dbReference type="SUPFAM" id="SSF56281">
    <property type="entry name" value="Metallo-hydrolase/oxidoreductase"/>
    <property type="match status" value="1"/>
</dbReference>